<feature type="region of interest" description="Disordered" evidence="1">
    <location>
        <begin position="81"/>
        <end position="148"/>
    </location>
</feature>
<feature type="compositionally biased region" description="Pro residues" evidence="1">
    <location>
        <begin position="332"/>
        <end position="346"/>
    </location>
</feature>
<feature type="compositionally biased region" description="Basic and acidic residues" evidence="1">
    <location>
        <begin position="105"/>
        <end position="117"/>
    </location>
</feature>
<dbReference type="RefSeq" id="XP_033524124.1">
    <property type="nucleotide sequence ID" value="XM_033665805.1"/>
</dbReference>
<evidence type="ECO:0000313" key="2">
    <source>
        <dbReference type="EMBL" id="KAF2129737.1"/>
    </source>
</evidence>
<sequence>MDAAAPSSTDEADVDPLVAQTARKIADAINDFKRELDKRDGTWANAHGALQLELSDTHTWELAIVPDDDGDEYPITVHATLKTPRPANGHVPAPSPPSTFKPTRRASDADLERDLVSRKKRKLDSNADSSSKRQRTDDGGDDEDMMPLITKEDLDDLLGKLREDIQEDTSECVNHVQRLLRRFKEEWHDKAKWEFEQAQTRSYPQHRDSLASNASFPAPTADRDDPAAPTPEFVRREAKLLSTQIRWVEDCRRVAADIHDKREETWRTSSAGFHDRQRQDREHFQNRLLHDSGLHTQTLNQILNEVKAIGLYAQSMKWETPTSHLAYPSPAVPTPPVFPTQPPIAPAPMQAQAQIGRGGGRASAPKYATHPSQR</sequence>
<evidence type="ECO:0000256" key="1">
    <source>
        <dbReference type="SAM" id="MobiDB-lite"/>
    </source>
</evidence>
<feature type="region of interest" description="Disordered" evidence="1">
    <location>
        <begin position="198"/>
        <end position="229"/>
    </location>
</feature>
<reference evidence="2" key="1">
    <citation type="journal article" date="2020" name="Stud. Mycol.">
        <title>101 Dothideomycetes genomes: a test case for predicting lifestyles and emergence of pathogens.</title>
        <authorList>
            <person name="Haridas S."/>
            <person name="Albert R."/>
            <person name="Binder M."/>
            <person name="Bloem J."/>
            <person name="Labutti K."/>
            <person name="Salamov A."/>
            <person name="Andreopoulos B."/>
            <person name="Baker S."/>
            <person name="Barry K."/>
            <person name="Bills G."/>
            <person name="Bluhm B."/>
            <person name="Cannon C."/>
            <person name="Castanera R."/>
            <person name="Culley D."/>
            <person name="Daum C."/>
            <person name="Ezra D."/>
            <person name="Gonzalez J."/>
            <person name="Henrissat B."/>
            <person name="Kuo A."/>
            <person name="Liang C."/>
            <person name="Lipzen A."/>
            <person name="Lutzoni F."/>
            <person name="Magnuson J."/>
            <person name="Mondo S."/>
            <person name="Nolan M."/>
            <person name="Ohm R."/>
            <person name="Pangilinan J."/>
            <person name="Park H.-J."/>
            <person name="Ramirez L."/>
            <person name="Alfaro M."/>
            <person name="Sun H."/>
            <person name="Tritt A."/>
            <person name="Yoshinaga Y."/>
            <person name="Zwiers L.-H."/>
            <person name="Turgeon B."/>
            <person name="Goodwin S."/>
            <person name="Spatafora J."/>
            <person name="Crous P."/>
            <person name="Grigoriev I."/>
        </authorList>
    </citation>
    <scope>NUCLEOTIDE SEQUENCE</scope>
    <source>
        <strain evidence="2">CBS 119687</strain>
    </source>
</reference>
<proteinExistence type="predicted"/>
<dbReference type="GeneID" id="54406237"/>
<keyword evidence="3" id="KW-1185">Reference proteome</keyword>
<evidence type="ECO:0000313" key="3">
    <source>
        <dbReference type="Proteomes" id="UP000799771"/>
    </source>
</evidence>
<dbReference type="AlphaFoldDB" id="A0A6A6AFM7"/>
<name>A0A6A6AFM7_9PLEO</name>
<protein>
    <submittedName>
        <fullName evidence="2">Uncharacterized protein</fullName>
    </submittedName>
</protein>
<dbReference type="Proteomes" id="UP000799771">
    <property type="component" value="Unassembled WGS sequence"/>
</dbReference>
<organism evidence="2 3">
    <name type="scientific">Dothidotthia symphoricarpi CBS 119687</name>
    <dbReference type="NCBI Taxonomy" id="1392245"/>
    <lineage>
        <taxon>Eukaryota</taxon>
        <taxon>Fungi</taxon>
        <taxon>Dikarya</taxon>
        <taxon>Ascomycota</taxon>
        <taxon>Pezizomycotina</taxon>
        <taxon>Dothideomycetes</taxon>
        <taxon>Pleosporomycetidae</taxon>
        <taxon>Pleosporales</taxon>
        <taxon>Dothidotthiaceae</taxon>
        <taxon>Dothidotthia</taxon>
    </lineage>
</organism>
<gene>
    <name evidence="2" type="ORF">P153DRAFT_338781</name>
</gene>
<accession>A0A6A6AFM7</accession>
<feature type="region of interest" description="Disordered" evidence="1">
    <location>
        <begin position="332"/>
        <end position="374"/>
    </location>
</feature>
<dbReference type="OrthoDB" id="3645916at2759"/>
<dbReference type="EMBL" id="ML977505">
    <property type="protein sequence ID" value="KAF2129737.1"/>
    <property type="molecule type" value="Genomic_DNA"/>
</dbReference>